<name>A0A8H6APW6_9HELO</name>
<evidence type="ECO:0000313" key="4">
    <source>
        <dbReference type="Proteomes" id="UP000531561"/>
    </source>
</evidence>
<evidence type="ECO:0000313" key="3">
    <source>
        <dbReference type="EMBL" id="KAF5871401.1"/>
    </source>
</evidence>
<comment type="caution">
    <text evidence="3">The sequence shown here is derived from an EMBL/GenBank/DDBJ whole genome shotgun (WGS) entry which is preliminary data.</text>
</comment>
<sequence length="184" mass="21118">MAFDCVSPQKSRMKIYARCPDIRLASVMRIISIFVDNSKITNGLEELRMLWNLVFTCVDQGQAGHVPYKAHITSGILYHFEVRPSSFKVTAKVYLPVKHYAKDDLFIAKGLQTFFNKRRGSQDQSARDFMGVLDKMCTYRCLEATTGLQAYISCKIENDSLEITSYLSPEIYNDRRWSHGKPTI</sequence>
<organism evidence="3 4">
    <name type="scientific">Botrytis fragariae</name>
    <dbReference type="NCBI Taxonomy" id="1964551"/>
    <lineage>
        <taxon>Eukaryota</taxon>
        <taxon>Fungi</taxon>
        <taxon>Dikarya</taxon>
        <taxon>Ascomycota</taxon>
        <taxon>Pezizomycotina</taxon>
        <taxon>Leotiomycetes</taxon>
        <taxon>Helotiales</taxon>
        <taxon>Sclerotiniaceae</taxon>
        <taxon>Botrytis</taxon>
    </lineage>
</organism>
<dbReference type="Proteomes" id="UP000531561">
    <property type="component" value="Unassembled WGS sequence"/>
</dbReference>
<dbReference type="GO" id="GO:0016765">
    <property type="term" value="F:transferase activity, transferring alkyl or aryl (other than methyl) groups"/>
    <property type="evidence" value="ECO:0007669"/>
    <property type="project" value="InterPro"/>
</dbReference>
<comment type="similarity">
    <text evidence="1">Belongs to the tryptophan dimethylallyltransferase family.</text>
</comment>
<dbReference type="AlphaFoldDB" id="A0A8H6APW6"/>
<dbReference type="EMBL" id="JABFCT010000012">
    <property type="protein sequence ID" value="KAF5871401.1"/>
    <property type="molecule type" value="Genomic_DNA"/>
</dbReference>
<dbReference type="RefSeq" id="XP_037190348.1">
    <property type="nucleotide sequence ID" value="XM_037338285.1"/>
</dbReference>
<reference evidence="3 4" key="1">
    <citation type="journal article" date="2020" name="Phytopathology">
        <title>A high-quality genome resource of Botrytis fragariae, a new and rapidly spreading fungal pathogen causing strawberry gray mold in the U.S.A.</title>
        <authorList>
            <person name="Wu Y."/>
            <person name="Saski C.A."/>
            <person name="Schnabel G."/>
            <person name="Xiao S."/>
            <person name="Hu M."/>
        </authorList>
    </citation>
    <scope>NUCLEOTIDE SEQUENCE [LARGE SCALE GENOMIC DNA]</scope>
    <source>
        <strain evidence="3 4">BVB16</strain>
    </source>
</reference>
<dbReference type="PANTHER" id="PTHR40627">
    <property type="entry name" value="INDOLE PRENYLTRANSFERASE TDIB-RELATED"/>
    <property type="match status" value="1"/>
</dbReference>
<accession>A0A8H6APW6</accession>
<dbReference type="InterPro" id="IPR017795">
    <property type="entry name" value="ABBA_NscD-like"/>
</dbReference>
<dbReference type="GeneID" id="59261977"/>
<keyword evidence="2" id="KW-0808">Transferase</keyword>
<keyword evidence="4" id="KW-1185">Reference proteome</keyword>
<evidence type="ECO:0000256" key="1">
    <source>
        <dbReference type="ARBA" id="ARBA00010209"/>
    </source>
</evidence>
<dbReference type="OrthoDB" id="3354387at2759"/>
<gene>
    <name evidence="3" type="ORF">Bfra_007917</name>
</gene>
<dbReference type="GO" id="GO:0009820">
    <property type="term" value="P:alkaloid metabolic process"/>
    <property type="evidence" value="ECO:0007669"/>
    <property type="project" value="InterPro"/>
</dbReference>
<evidence type="ECO:0000256" key="2">
    <source>
        <dbReference type="ARBA" id="ARBA00022679"/>
    </source>
</evidence>
<protein>
    <submittedName>
        <fullName evidence="3">Putative dimethylallyl tryptophan synthase protein</fullName>
    </submittedName>
</protein>
<dbReference type="Pfam" id="PF11991">
    <property type="entry name" value="Trp_DMAT"/>
    <property type="match status" value="1"/>
</dbReference>
<proteinExistence type="inferred from homology"/>
<dbReference type="PANTHER" id="PTHR40627:SF4">
    <property type="entry name" value="PRENYLTRANSFERASE ASQH1-RELATED"/>
    <property type="match status" value="1"/>
</dbReference>